<accession>A0A1G7FNG2</accession>
<feature type="signal peptide" evidence="1">
    <location>
        <begin position="1"/>
        <end position="19"/>
    </location>
</feature>
<reference evidence="3" key="1">
    <citation type="submission" date="2016-10" db="EMBL/GenBank/DDBJ databases">
        <authorList>
            <person name="Varghese N."/>
            <person name="Submissions S."/>
        </authorList>
    </citation>
    <scope>NUCLEOTIDE SEQUENCE [LARGE SCALE GENOMIC DNA]</scope>
    <source>
        <strain evidence="3">DSM 24729</strain>
    </source>
</reference>
<organism evidence="2 3">
    <name type="scientific">Cellulophaga baltica</name>
    <dbReference type="NCBI Taxonomy" id="76594"/>
    <lineage>
        <taxon>Bacteria</taxon>
        <taxon>Pseudomonadati</taxon>
        <taxon>Bacteroidota</taxon>
        <taxon>Flavobacteriia</taxon>
        <taxon>Flavobacteriales</taxon>
        <taxon>Flavobacteriaceae</taxon>
        <taxon>Cellulophaga</taxon>
    </lineage>
</organism>
<dbReference type="PROSITE" id="PS51257">
    <property type="entry name" value="PROKAR_LIPOPROTEIN"/>
    <property type="match status" value="1"/>
</dbReference>
<proteinExistence type="predicted"/>
<evidence type="ECO:0000313" key="2">
    <source>
        <dbReference type="EMBL" id="SDE77379.1"/>
    </source>
</evidence>
<evidence type="ECO:0000313" key="3">
    <source>
        <dbReference type="Proteomes" id="UP000182114"/>
    </source>
</evidence>
<protein>
    <submittedName>
        <fullName evidence="2">Uncharacterized protein</fullName>
    </submittedName>
</protein>
<feature type="chain" id="PRO_5010296089" evidence="1">
    <location>
        <begin position="20"/>
        <end position="49"/>
    </location>
</feature>
<sequence>MKTSRTFLLALAIVTLSLASCTNDTSENSDDNIYEQQAYERTEIKMGDV</sequence>
<gene>
    <name evidence="2" type="ORF">SAMN04487992_103383</name>
</gene>
<dbReference type="RefSeq" id="WP_151198034.1">
    <property type="nucleotide sequence ID" value="NZ_CANLPS010000001.1"/>
</dbReference>
<dbReference type="AlphaFoldDB" id="A0A1G7FNG2"/>
<evidence type="ECO:0000256" key="1">
    <source>
        <dbReference type="SAM" id="SignalP"/>
    </source>
</evidence>
<dbReference type="Proteomes" id="UP000182114">
    <property type="component" value="Unassembled WGS sequence"/>
</dbReference>
<keyword evidence="3" id="KW-1185">Reference proteome</keyword>
<dbReference type="GeneID" id="78063031"/>
<dbReference type="EMBL" id="FNBD01000003">
    <property type="protein sequence ID" value="SDE77379.1"/>
    <property type="molecule type" value="Genomic_DNA"/>
</dbReference>
<name>A0A1G7FNG2_9FLAO</name>
<keyword evidence="1" id="KW-0732">Signal</keyword>